<name>A0A4S2KK20_9HYME</name>
<accession>A0A4S2KK20</accession>
<evidence type="ECO:0000313" key="2">
    <source>
        <dbReference type="EMBL" id="TGZ49975.1"/>
    </source>
</evidence>
<dbReference type="AlphaFoldDB" id="A0A4S2KK20"/>
<organism evidence="2 3">
    <name type="scientific">Temnothorax longispinosus</name>
    <dbReference type="NCBI Taxonomy" id="300112"/>
    <lineage>
        <taxon>Eukaryota</taxon>
        <taxon>Metazoa</taxon>
        <taxon>Ecdysozoa</taxon>
        <taxon>Arthropoda</taxon>
        <taxon>Hexapoda</taxon>
        <taxon>Insecta</taxon>
        <taxon>Pterygota</taxon>
        <taxon>Neoptera</taxon>
        <taxon>Endopterygota</taxon>
        <taxon>Hymenoptera</taxon>
        <taxon>Apocrita</taxon>
        <taxon>Aculeata</taxon>
        <taxon>Formicoidea</taxon>
        <taxon>Formicidae</taxon>
        <taxon>Myrmicinae</taxon>
        <taxon>Temnothorax</taxon>
    </lineage>
</organism>
<dbReference type="EMBL" id="QBLH01002061">
    <property type="protein sequence ID" value="TGZ49975.1"/>
    <property type="molecule type" value="Genomic_DNA"/>
</dbReference>
<proteinExistence type="predicted"/>
<gene>
    <name evidence="2" type="ORF">DBV15_07458</name>
</gene>
<comment type="caution">
    <text evidence="2">The sequence shown here is derived from an EMBL/GenBank/DDBJ whole genome shotgun (WGS) entry which is preliminary data.</text>
</comment>
<reference evidence="2 3" key="1">
    <citation type="journal article" date="2019" name="Philos. Trans. R. Soc. Lond., B, Biol. Sci.">
        <title>Ant behaviour and brain gene expression of defending hosts depend on the ecological success of the intruding social parasite.</title>
        <authorList>
            <person name="Kaur R."/>
            <person name="Stoldt M."/>
            <person name="Jongepier E."/>
            <person name="Feldmeyer B."/>
            <person name="Menzel F."/>
            <person name="Bornberg-Bauer E."/>
            <person name="Foitzik S."/>
        </authorList>
    </citation>
    <scope>NUCLEOTIDE SEQUENCE [LARGE SCALE GENOMIC DNA]</scope>
    <source>
        <tissue evidence="2">Whole body</tissue>
    </source>
</reference>
<feature type="region of interest" description="Disordered" evidence="1">
    <location>
        <begin position="20"/>
        <end position="42"/>
    </location>
</feature>
<sequence>MIEVSSKFVRCLTRISQPRGDLNPERGPILNGTRRKTPHYTSTNANSLTAEVALPSPEIYVRGFTTKIILKETFSETARKAPQEYSNRVLSEEDILRRDTPRRRECLANETSHILWRKEYSRALYIIARNMPRKQNNHLHNIQTLCRSTARLFSLLRSIYKCNYKELLLVTEIEYPECVPGTILFPQSEHKPQTPVASPRRCR</sequence>
<evidence type="ECO:0000256" key="1">
    <source>
        <dbReference type="SAM" id="MobiDB-lite"/>
    </source>
</evidence>
<dbReference type="Proteomes" id="UP000310200">
    <property type="component" value="Unassembled WGS sequence"/>
</dbReference>
<protein>
    <submittedName>
        <fullName evidence="2">Uncharacterized protein</fullName>
    </submittedName>
</protein>
<keyword evidence="3" id="KW-1185">Reference proteome</keyword>
<evidence type="ECO:0000313" key="3">
    <source>
        <dbReference type="Proteomes" id="UP000310200"/>
    </source>
</evidence>